<proteinExistence type="predicted"/>
<sequence length="199" mass="20965">MGQRSRKRSARSGAAGSARGAADPATRAARGARTGDATPSRSGAGTVGGSAEPPRRRRRSSEERAAEARAQLVPLADGERPGAVTVAAVVSAVLGILVIVGYLNGARVGGEGSIGGALFLTAIFLVAAWGMWRVRYWAVLGFEALLAFQLVIASLSLMVASNWWAALLCVSLIVLGGWLFWKLIRAMARIQMPERRPAR</sequence>
<evidence type="ECO:0000256" key="2">
    <source>
        <dbReference type="SAM" id="Phobius"/>
    </source>
</evidence>
<keyword evidence="4" id="KW-1185">Reference proteome</keyword>
<comment type="caution">
    <text evidence="3">The sequence shown here is derived from an EMBL/GenBank/DDBJ whole genome shotgun (WGS) entry which is preliminary data.</text>
</comment>
<dbReference type="EMBL" id="JACHNU010000010">
    <property type="protein sequence ID" value="MBB4665013.1"/>
    <property type="molecule type" value="Genomic_DNA"/>
</dbReference>
<feature type="transmembrane region" description="Helical" evidence="2">
    <location>
        <begin position="139"/>
        <end position="157"/>
    </location>
</feature>
<name>A0A840ILJ5_9ACTN</name>
<evidence type="ECO:0000256" key="1">
    <source>
        <dbReference type="SAM" id="MobiDB-lite"/>
    </source>
</evidence>
<keyword evidence="2" id="KW-1133">Transmembrane helix</keyword>
<feature type="region of interest" description="Disordered" evidence="1">
    <location>
        <begin position="1"/>
        <end position="64"/>
    </location>
</feature>
<dbReference type="Proteomes" id="UP000585272">
    <property type="component" value="Unassembled WGS sequence"/>
</dbReference>
<feature type="transmembrane region" description="Helical" evidence="2">
    <location>
        <begin position="82"/>
        <end position="102"/>
    </location>
</feature>
<dbReference type="AlphaFoldDB" id="A0A840ILJ5"/>
<feature type="transmembrane region" description="Helical" evidence="2">
    <location>
        <begin position="163"/>
        <end position="181"/>
    </location>
</feature>
<gene>
    <name evidence="3" type="ORF">BDZ31_004632</name>
</gene>
<evidence type="ECO:0000313" key="3">
    <source>
        <dbReference type="EMBL" id="MBB4665013.1"/>
    </source>
</evidence>
<protein>
    <recommendedName>
        <fullName evidence="5">DUF4233 domain-containing protein</fullName>
    </recommendedName>
</protein>
<dbReference type="RefSeq" id="WP_183345564.1">
    <property type="nucleotide sequence ID" value="NZ_JACHNU010000010.1"/>
</dbReference>
<keyword evidence="2" id="KW-0812">Transmembrane</keyword>
<evidence type="ECO:0000313" key="4">
    <source>
        <dbReference type="Proteomes" id="UP000585272"/>
    </source>
</evidence>
<feature type="compositionally biased region" description="Basic residues" evidence="1">
    <location>
        <begin position="1"/>
        <end position="10"/>
    </location>
</feature>
<organism evidence="3 4">
    <name type="scientific">Conexibacter arvalis</name>
    <dbReference type="NCBI Taxonomy" id="912552"/>
    <lineage>
        <taxon>Bacteria</taxon>
        <taxon>Bacillati</taxon>
        <taxon>Actinomycetota</taxon>
        <taxon>Thermoleophilia</taxon>
        <taxon>Solirubrobacterales</taxon>
        <taxon>Conexibacteraceae</taxon>
        <taxon>Conexibacter</taxon>
    </lineage>
</organism>
<keyword evidence="2" id="KW-0472">Membrane</keyword>
<accession>A0A840ILJ5</accession>
<feature type="compositionally biased region" description="Low complexity" evidence="1">
    <location>
        <begin position="11"/>
        <end position="39"/>
    </location>
</feature>
<evidence type="ECO:0008006" key="5">
    <source>
        <dbReference type="Google" id="ProtNLM"/>
    </source>
</evidence>
<reference evidence="3 4" key="1">
    <citation type="submission" date="2020-08" db="EMBL/GenBank/DDBJ databases">
        <title>Genomic Encyclopedia of Archaeal and Bacterial Type Strains, Phase II (KMG-II): from individual species to whole genera.</title>
        <authorList>
            <person name="Goeker M."/>
        </authorList>
    </citation>
    <scope>NUCLEOTIDE SEQUENCE [LARGE SCALE GENOMIC DNA]</scope>
    <source>
        <strain evidence="3 4">DSM 23288</strain>
    </source>
</reference>
<feature type="transmembrane region" description="Helical" evidence="2">
    <location>
        <begin position="114"/>
        <end position="132"/>
    </location>
</feature>